<dbReference type="AlphaFoldDB" id="A0A5C5TUR0"/>
<evidence type="ECO:0000256" key="2">
    <source>
        <dbReference type="ARBA" id="ARBA00019841"/>
    </source>
</evidence>
<evidence type="ECO:0000256" key="5">
    <source>
        <dbReference type="ARBA" id="ARBA00022839"/>
    </source>
</evidence>
<dbReference type="OrthoDB" id="9809852at2"/>
<dbReference type="GO" id="GO:0006281">
    <property type="term" value="P:DNA repair"/>
    <property type="evidence" value="ECO:0007669"/>
    <property type="project" value="InterPro"/>
</dbReference>
<dbReference type="GO" id="GO:0008409">
    <property type="term" value="F:5'-3' exonuclease activity"/>
    <property type="evidence" value="ECO:0007669"/>
    <property type="project" value="InterPro"/>
</dbReference>
<dbReference type="InterPro" id="IPR041122">
    <property type="entry name" value="RecJ_OB"/>
</dbReference>
<keyword evidence="10" id="KW-1185">Reference proteome</keyword>
<dbReference type="PANTHER" id="PTHR30255">
    <property type="entry name" value="SINGLE-STRANDED-DNA-SPECIFIC EXONUCLEASE RECJ"/>
    <property type="match status" value="1"/>
</dbReference>
<evidence type="ECO:0000313" key="10">
    <source>
        <dbReference type="Proteomes" id="UP000315949"/>
    </source>
</evidence>
<dbReference type="RefSeq" id="WP_146313347.1">
    <property type="nucleotide sequence ID" value="NZ_VOHE01000008.1"/>
</dbReference>
<dbReference type="GO" id="GO:0006310">
    <property type="term" value="P:DNA recombination"/>
    <property type="evidence" value="ECO:0007669"/>
    <property type="project" value="InterPro"/>
</dbReference>
<evidence type="ECO:0000256" key="1">
    <source>
        <dbReference type="ARBA" id="ARBA00005915"/>
    </source>
</evidence>
<organism evidence="9 10">
    <name type="scientific">Luteimonas wenzhouensis</name>
    <dbReference type="NCBI Taxonomy" id="2599615"/>
    <lineage>
        <taxon>Bacteria</taxon>
        <taxon>Pseudomonadati</taxon>
        <taxon>Pseudomonadota</taxon>
        <taxon>Gammaproteobacteria</taxon>
        <taxon>Lysobacterales</taxon>
        <taxon>Lysobacteraceae</taxon>
        <taxon>Luteimonas</taxon>
    </lineage>
</organism>
<feature type="domain" description="DHHA1" evidence="7">
    <location>
        <begin position="357"/>
        <end position="452"/>
    </location>
</feature>
<dbReference type="Gene3D" id="3.10.310.30">
    <property type="match status" value="1"/>
</dbReference>
<evidence type="ECO:0000259" key="8">
    <source>
        <dbReference type="Pfam" id="PF17768"/>
    </source>
</evidence>
<dbReference type="GO" id="GO:0003676">
    <property type="term" value="F:nucleic acid binding"/>
    <property type="evidence" value="ECO:0007669"/>
    <property type="project" value="InterPro"/>
</dbReference>
<dbReference type="SUPFAM" id="SSF64182">
    <property type="entry name" value="DHH phosphoesterases"/>
    <property type="match status" value="1"/>
</dbReference>
<gene>
    <name evidence="9" type="primary">recJ</name>
    <name evidence="9" type="ORF">FQY79_13040</name>
</gene>
<dbReference type="InterPro" id="IPR051673">
    <property type="entry name" value="SSDNA_exonuclease_RecJ"/>
</dbReference>
<dbReference type="Pfam" id="PF17768">
    <property type="entry name" value="RecJ_OB"/>
    <property type="match status" value="1"/>
</dbReference>
<accession>A0A5C5TUR0</accession>
<dbReference type="InterPro" id="IPR038763">
    <property type="entry name" value="DHH_sf"/>
</dbReference>
<reference evidence="9 10" key="1">
    <citation type="submission" date="2019-07" db="EMBL/GenBank/DDBJ databases">
        <title>Luteimonas sp. YD-1 nov., isolated from acidic soil.</title>
        <authorList>
            <person name="Zhou J."/>
        </authorList>
    </citation>
    <scope>NUCLEOTIDE SEQUENCE [LARGE SCALE GENOMIC DNA]</scope>
    <source>
        <strain evidence="9 10">YD-1</strain>
    </source>
</reference>
<evidence type="ECO:0000259" key="6">
    <source>
        <dbReference type="Pfam" id="PF01368"/>
    </source>
</evidence>
<dbReference type="InterPro" id="IPR001667">
    <property type="entry name" value="DDH_dom"/>
</dbReference>
<keyword evidence="5 9" id="KW-0269">Exonuclease</keyword>
<dbReference type="Pfam" id="PF02272">
    <property type="entry name" value="DHHA1"/>
    <property type="match status" value="1"/>
</dbReference>
<evidence type="ECO:0000256" key="4">
    <source>
        <dbReference type="ARBA" id="ARBA00022801"/>
    </source>
</evidence>
<dbReference type="EMBL" id="VOHE01000008">
    <property type="protein sequence ID" value="TWT17327.1"/>
    <property type="molecule type" value="Genomic_DNA"/>
</dbReference>
<keyword evidence="3" id="KW-0540">Nuclease</keyword>
<protein>
    <recommendedName>
        <fullName evidence="2">Single-stranded-DNA-specific exonuclease RecJ</fullName>
    </recommendedName>
</protein>
<feature type="domain" description="RecJ OB" evidence="8">
    <location>
        <begin position="468"/>
        <end position="569"/>
    </location>
</feature>
<comment type="caution">
    <text evidence="9">The sequence shown here is derived from an EMBL/GenBank/DDBJ whole genome shotgun (WGS) entry which is preliminary data.</text>
</comment>
<dbReference type="Proteomes" id="UP000315949">
    <property type="component" value="Unassembled WGS sequence"/>
</dbReference>
<keyword evidence="4" id="KW-0378">Hydrolase</keyword>
<evidence type="ECO:0000256" key="3">
    <source>
        <dbReference type="ARBA" id="ARBA00022722"/>
    </source>
</evidence>
<dbReference type="PANTHER" id="PTHR30255:SF2">
    <property type="entry name" value="SINGLE-STRANDED-DNA-SPECIFIC EXONUCLEASE RECJ"/>
    <property type="match status" value="1"/>
</dbReference>
<evidence type="ECO:0000259" key="7">
    <source>
        <dbReference type="Pfam" id="PF02272"/>
    </source>
</evidence>
<dbReference type="Gene3D" id="3.90.1640.30">
    <property type="match status" value="1"/>
</dbReference>
<dbReference type="NCBIfam" id="TIGR00644">
    <property type="entry name" value="recJ"/>
    <property type="match status" value="1"/>
</dbReference>
<dbReference type="Pfam" id="PF01368">
    <property type="entry name" value="DHH"/>
    <property type="match status" value="1"/>
</dbReference>
<feature type="domain" description="DDH" evidence="6">
    <location>
        <begin position="72"/>
        <end position="230"/>
    </location>
</feature>
<comment type="similarity">
    <text evidence="1">Belongs to the RecJ family.</text>
</comment>
<sequence>MGLRIRRREPVAPGPGWPDSIPPLLRRIYAARGIRDPGLARPRLAQLPSPAGLGGVAEAVRLLADAIARDVRILVVGDFDADGATACAVAVRGLRMLGARDVVHAVPNRALHGYGLSPGLVEELAALDPGLLVTVDHGVACHAGVAAARARGWRVLVTDHHLPGDTLPPADAIVNPNLRGDVFACKALAGVGVIFYVLLALRARLRGDGAFAARSEPDLSRLLDLVAVGTVADLVPLDASNRALVAAGLRRLRAGQGCAGLQALAEVSGRRLETLTAADIGYAIAPRLNAAGRLEDMSPGIECLLTDDPGRAHELAGLLHRINAERRGLQQAMVDDAEAALARLPTAAGEPPPALCLFDPDWHAGVVGLVASKMKERLHRPVVAFAPAGPGSPELRGSARSIPGLHIRDVLAAVDSAHPGLLGRFGGHAMAAGLSLRREALAAFEQAFAAAVQAVLDPALLQAELLSDGELLPGEFDRFHAEAIRDGGPWGQGFAEPLFDGEFEVLDCRPVGERHLRLRLRADGVRTPLAAIHFGGQQDAPPSQHCRLAYRLAPDDWRGGDAIQLVVEHREPA</sequence>
<dbReference type="InterPro" id="IPR004610">
    <property type="entry name" value="RecJ"/>
</dbReference>
<evidence type="ECO:0000313" key="9">
    <source>
        <dbReference type="EMBL" id="TWT17327.1"/>
    </source>
</evidence>
<proteinExistence type="inferred from homology"/>
<dbReference type="InterPro" id="IPR003156">
    <property type="entry name" value="DHHA1_dom"/>
</dbReference>
<name>A0A5C5TUR0_9GAMM</name>